<evidence type="ECO:0000313" key="1">
    <source>
        <dbReference type="EMBL" id="MBD2182758.1"/>
    </source>
</evidence>
<proteinExistence type="predicted"/>
<dbReference type="EMBL" id="JACJPW010000041">
    <property type="protein sequence ID" value="MBD2182758.1"/>
    <property type="molecule type" value="Genomic_DNA"/>
</dbReference>
<dbReference type="Proteomes" id="UP000641646">
    <property type="component" value="Unassembled WGS sequence"/>
</dbReference>
<keyword evidence="2" id="KW-1185">Reference proteome</keyword>
<protein>
    <submittedName>
        <fullName evidence="1">Uncharacterized protein</fullName>
    </submittedName>
</protein>
<accession>A0A926VFH7</accession>
<reference evidence="1" key="2">
    <citation type="submission" date="2020-08" db="EMBL/GenBank/DDBJ databases">
        <authorList>
            <person name="Chen M."/>
            <person name="Teng W."/>
            <person name="Zhao L."/>
            <person name="Hu C."/>
            <person name="Zhou Y."/>
            <person name="Han B."/>
            <person name="Song L."/>
            <person name="Shu W."/>
        </authorList>
    </citation>
    <scope>NUCLEOTIDE SEQUENCE</scope>
    <source>
        <strain evidence="1">FACHB-1375</strain>
    </source>
</reference>
<reference evidence="1" key="1">
    <citation type="journal article" date="2015" name="ISME J.">
        <title>Draft Genome Sequence of Streptomyces incarnatus NRRL8089, which Produces the Nucleoside Antibiotic Sinefungin.</title>
        <authorList>
            <person name="Oshima K."/>
            <person name="Hattori M."/>
            <person name="Shimizu H."/>
            <person name="Fukuda K."/>
            <person name="Nemoto M."/>
            <person name="Inagaki K."/>
            <person name="Tamura T."/>
        </authorList>
    </citation>
    <scope>NUCLEOTIDE SEQUENCE</scope>
    <source>
        <strain evidence="1">FACHB-1375</strain>
    </source>
</reference>
<dbReference type="RefSeq" id="WP_190465780.1">
    <property type="nucleotide sequence ID" value="NZ_JACJPW010000041.1"/>
</dbReference>
<sequence>MPPAPIQTQRLTDVRFIQEKWHCVQPGLMFDIRTQSRYHYLNRLCEYTEVMQKSGYGRLRFKSTLL</sequence>
<dbReference type="AlphaFoldDB" id="A0A926VFH7"/>
<gene>
    <name evidence="1" type="ORF">H6G03_17095</name>
</gene>
<name>A0A926VFH7_9CYAN</name>
<organism evidence="1 2">
    <name type="scientific">Aerosakkonema funiforme FACHB-1375</name>
    <dbReference type="NCBI Taxonomy" id="2949571"/>
    <lineage>
        <taxon>Bacteria</taxon>
        <taxon>Bacillati</taxon>
        <taxon>Cyanobacteriota</taxon>
        <taxon>Cyanophyceae</taxon>
        <taxon>Oscillatoriophycideae</taxon>
        <taxon>Aerosakkonematales</taxon>
        <taxon>Aerosakkonemataceae</taxon>
        <taxon>Aerosakkonema</taxon>
    </lineage>
</organism>
<evidence type="ECO:0000313" key="2">
    <source>
        <dbReference type="Proteomes" id="UP000641646"/>
    </source>
</evidence>
<comment type="caution">
    <text evidence="1">The sequence shown here is derived from an EMBL/GenBank/DDBJ whole genome shotgun (WGS) entry which is preliminary data.</text>
</comment>